<sequence length="306" mass="35298">MNIRYPVIRVRSDDGHLRVLDGLLLCFFIRRKHSEIKDAVWRSLRTYLNAIPAGALEWYVDPDGEMQPLDEKGWAHVHWQILERTRALACHVELCQFEVAASGYNFEYAGYQLDPLRFHDEKAASAIAFSLPTEYLLEHGPEKVRALALELSRELPFSSGYASLAFVSFSGSWYARREKMLPLIERYWGLDLYLIGRTSRCIGTGARGAYWLTFLGQPLLGQLGGIEALRRELPFPEVSFQPLEGERLLLTLEEWPSPMDTREGLDVPQYRALARLLEPYLPEETIGLTSIFDRKNMGRWLRRFCL</sequence>
<accession>A0A250I719</accession>
<gene>
    <name evidence="1" type="ORF">MEBOL_000396</name>
</gene>
<evidence type="ECO:0000313" key="1">
    <source>
        <dbReference type="EMBL" id="ATB26961.1"/>
    </source>
</evidence>
<evidence type="ECO:0000313" key="2">
    <source>
        <dbReference type="Proteomes" id="UP000217289"/>
    </source>
</evidence>
<organism evidence="1 2">
    <name type="scientific">Melittangium boletus DSM 14713</name>
    <dbReference type="NCBI Taxonomy" id="1294270"/>
    <lineage>
        <taxon>Bacteria</taxon>
        <taxon>Pseudomonadati</taxon>
        <taxon>Myxococcota</taxon>
        <taxon>Myxococcia</taxon>
        <taxon>Myxococcales</taxon>
        <taxon>Cystobacterineae</taxon>
        <taxon>Archangiaceae</taxon>
        <taxon>Melittangium</taxon>
    </lineage>
</organism>
<dbReference type="EMBL" id="CP022163">
    <property type="protein sequence ID" value="ATB26961.1"/>
    <property type="molecule type" value="Genomic_DNA"/>
</dbReference>
<dbReference type="Proteomes" id="UP000217289">
    <property type="component" value="Chromosome"/>
</dbReference>
<dbReference type="AlphaFoldDB" id="A0A250I719"/>
<dbReference type="KEGG" id="mbd:MEBOL_000396"/>
<evidence type="ECO:0008006" key="3">
    <source>
        <dbReference type="Google" id="ProtNLM"/>
    </source>
</evidence>
<keyword evidence="2" id="KW-1185">Reference proteome</keyword>
<dbReference type="RefSeq" id="WP_095975833.1">
    <property type="nucleotide sequence ID" value="NZ_CP022163.1"/>
</dbReference>
<dbReference type="Pfam" id="PF11876">
    <property type="entry name" value="TsiV"/>
    <property type="match status" value="1"/>
</dbReference>
<proteinExistence type="predicted"/>
<dbReference type="InterPro" id="IPR021815">
    <property type="entry name" value="TsiV"/>
</dbReference>
<name>A0A250I719_9BACT</name>
<reference evidence="1 2" key="1">
    <citation type="submission" date="2017-06" db="EMBL/GenBank/DDBJ databases">
        <authorList>
            <person name="Kim H.J."/>
            <person name="Triplett B.A."/>
        </authorList>
    </citation>
    <scope>NUCLEOTIDE SEQUENCE [LARGE SCALE GENOMIC DNA]</scope>
    <source>
        <strain evidence="1 2">DSM 14713</strain>
    </source>
</reference>
<protein>
    <recommendedName>
        <fullName evidence="3">DUF3396 domain-containing protein</fullName>
    </recommendedName>
</protein>
<dbReference type="OrthoDB" id="9179973at2"/>